<evidence type="ECO:0000313" key="1">
    <source>
        <dbReference type="EMBL" id="GFO14839.1"/>
    </source>
</evidence>
<proteinExistence type="predicted"/>
<protein>
    <submittedName>
        <fullName evidence="1">Uncharacterized protein</fullName>
    </submittedName>
</protein>
<keyword evidence="2" id="KW-1185">Reference proteome</keyword>
<evidence type="ECO:0000313" key="2">
    <source>
        <dbReference type="Proteomes" id="UP000735302"/>
    </source>
</evidence>
<dbReference type="AlphaFoldDB" id="A0AAV4B445"/>
<dbReference type="EMBL" id="BLXT01004580">
    <property type="protein sequence ID" value="GFO14839.1"/>
    <property type="molecule type" value="Genomic_DNA"/>
</dbReference>
<sequence length="170" mass="20072">MDKKFFLGYFEDVLLNGRQGTENRTSIGTFPCKSLPCMPSHYCEKTNKEYPGPELKLEYIYHFYSNDQEDHGCKSVGEATYKMNFFNDFNLACHVLSKSRWNFYENYDANEKFERKDEYAQFQVDNDAAQRQKMPAKPKQKQVSVSWCCYFDIQQILLTSPSTEKTLYCK</sequence>
<accession>A0AAV4B445</accession>
<gene>
    <name evidence="1" type="ORF">PoB_004134400</name>
</gene>
<reference evidence="1 2" key="1">
    <citation type="journal article" date="2021" name="Elife">
        <title>Chloroplast acquisition without the gene transfer in kleptoplastic sea slugs, Plakobranchus ocellatus.</title>
        <authorList>
            <person name="Maeda T."/>
            <person name="Takahashi S."/>
            <person name="Yoshida T."/>
            <person name="Shimamura S."/>
            <person name="Takaki Y."/>
            <person name="Nagai Y."/>
            <person name="Toyoda A."/>
            <person name="Suzuki Y."/>
            <person name="Arimoto A."/>
            <person name="Ishii H."/>
            <person name="Satoh N."/>
            <person name="Nishiyama T."/>
            <person name="Hasebe M."/>
            <person name="Maruyama T."/>
            <person name="Minagawa J."/>
            <person name="Obokata J."/>
            <person name="Shigenobu S."/>
        </authorList>
    </citation>
    <scope>NUCLEOTIDE SEQUENCE [LARGE SCALE GENOMIC DNA]</scope>
</reference>
<name>A0AAV4B445_9GAST</name>
<organism evidence="1 2">
    <name type="scientific">Plakobranchus ocellatus</name>
    <dbReference type="NCBI Taxonomy" id="259542"/>
    <lineage>
        <taxon>Eukaryota</taxon>
        <taxon>Metazoa</taxon>
        <taxon>Spiralia</taxon>
        <taxon>Lophotrochozoa</taxon>
        <taxon>Mollusca</taxon>
        <taxon>Gastropoda</taxon>
        <taxon>Heterobranchia</taxon>
        <taxon>Euthyneura</taxon>
        <taxon>Panpulmonata</taxon>
        <taxon>Sacoglossa</taxon>
        <taxon>Placobranchoidea</taxon>
        <taxon>Plakobranchidae</taxon>
        <taxon>Plakobranchus</taxon>
    </lineage>
</organism>
<dbReference type="Proteomes" id="UP000735302">
    <property type="component" value="Unassembled WGS sequence"/>
</dbReference>
<comment type="caution">
    <text evidence="1">The sequence shown here is derived from an EMBL/GenBank/DDBJ whole genome shotgun (WGS) entry which is preliminary data.</text>
</comment>